<proteinExistence type="predicted"/>
<gene>
    <name evidence="2" type="ORF">E2C01_101487</name>
</gene>
<feature type="region of interest" description="Disordered" evidence="1">
    <location>
        <begin position="57"/>
        <end position="99"/>
    </location>
</feature>
<accession>A0A5B7KG74</accession>
<sequence>MLIRLTWAFQYTIVLIQRVVCALLRVNAAAITYKTYQDMQDPKMTYKVPEKSLRTLLLKSRRGGRGDRSRKTGSSPLPSLVKDKRDSSNPGGGWTHCRKPKQGAAAACKVWR</sequence>
<dbReference type="AlphaFoldDB" id="A0A5B7KG74"/>
<protein>
    <submittedName>
        <fullName evidence="2">Uncharacterized protein</fullName>
    </submittedName>
</protein>
<keyword evidence="3" id="KW-1185">Reference proteome</keyword>
<evidence type="ECO:0000313" key="3">
    <source>
        <dbReference type="Proteomes" id="UP000324222"/>
    </source>
</evidence>
<reference evidence="2 3" key="1">
    <citation type="submission" date="2019-05" db="EMBL/GenBank/DDBJ databases">
        <title>Another draft genome of Portunus trituberculatus and its Hox gene families provides insights of decapod evolution.</title>
        <authorList>
            <person name="Jeong J.-H."/>
            <person name="Song I."/>
            <person name="Kim S."/>
            <person name="Choi T."/>
            <person name="Kim D."/>
            <person name="Ryu S."/>
            <person name="Kim W."/>
        </authorList>
    </citation>
    <scope>NUCLEOTIDE SEQUENCE [LARGE SCALE GENOMIC DNA]</scope>
    <source>
        <tissue evidence="2">Muscle</tissue>
    </source>
</reference>
<name>A0A5B7KG74_PORTR</name>
<comment type="caution">
    <text evidence="2">The sequence shown here is derived from an EMBL/GenBank/DDBJ whole genome shotgun (WGS) entry which is preliminary data.</text>
</comment>
<dbReference type="Proteomes" id="UP000324222">
    <property type="component" value="Unassembled WGS sequence"/>
</dbReference>
<dbReference type="EMBL" id="VSRR010147439">
    <property type="protein sequence ID" value="MPD05727.1"/>
    <property type="molecule type" value="Genomic_DNA"/>
</dbReference>
<organism evidence="2 3">
    <name type="scientific">Portunus trituberculatus</name>
    <name type="common">Swimming crab</name>
    <name type="synonym">Neptunus trituberculatus</name>
    <dbReference type="NCBI Taxonomy" id="210409"/>
    <lineage>
        <taxon>Eukaryota</taxon>
        <taxon>Metazoa</taxon>
        <taxon>Ecdysozoa</taxon>
        <taxon>Arthropoda</taxon>
        <taxon>Crustacea</taxon>
        <taxon>Multicrustacea</taxon>
        <taxon>Malacostraca</taxon>
        <taxon>Eumalacostraca</taxon>
        <taxon>Eucarida</taxon>
        <taxon>Decapoda</taxon>
        <taxon>Pleocyemata</taxon>
        <taxon>Brachyura</taxon>
        <taxon>Eubrachyura</taxon>
        <taxon>Portunoidea</taxon>
        <taxon>Portunidae</taxon>
        <taxon>Portuninae</taxon>
        <taxon>Portunus</taxon>
    </lineage>
</organism>
<evidence type="ECO:0000313" key="2">
    <source>
        <dbReference type="EMBL" id="MPD05727.1"/>
    </source>
</evidence>
<evidence type="ECO:0000256" key="1">
    <source>
        <dbReference type="SAM" id="MobiDB-lite"/>
    </source>
</evidence>